<comment type="cofactor">
    <cofactor evidence="1">
        <name>FAD</name>
        <dbReference type="ChEBI" id="CHEBI:57692"/>
    </cofactor>
</comment>
<dbReference type="PRINTS" id="PR00420">
    <property type="entry name" value="RNGMNOXGNASE"/>
</dbReference>
<organism evidence="5 6">
    <name type="scientific">Nonomuraea phyllanthi</name>
    <dbReference type="NCBI Taxonomy" id="2219224"/>
    <lineage>
        <taxon>Bacteria</taxon>
        <taxon>Bacillati</taxon>
        <taxon>Actinomycetota</taxon>
        <taxon>Actinomycetes</taxon>
        <taxon>Streptosporangiales</taxon>
        <taxon>Streptosporangiaceae</taxon>
        <taxon>Nonomuraea</taxon>
    </lineage>
</organism>
<keyword evidence="2" id="KW-0285">Flavoprotein</keyword>
<dbReference type="GO" id="GO:0071949">
    <property type="term" value="F:FAD binding"/>
    <property type="evidence" value="ECO:0007669"/>
    <property type="project" value="InterPro"/>
</dbReference>
<evidence type="ECO:0000256" key="2">
    <source>
        <dbReference type="ARBA" id="ARBA00022630"/>
    </source>
</evidence>
<dbReference type="Pfam" id="PF21274">
    <property type="entry name" value="Rng_hyd_C"/>
    <property type="match status" value="1"/>
</dbReference>
<dbReference type="Gene3D" id="3.50.50.60">
    <property type="entry name" value="FAD/NAD(P)-binding domain"/>
    <property type="match status" value="1"/>
</dbReference>
<dbReference type="PANTHER" id="PTHR43004:SF19">
    <property type="entry name" value="BINDING MONOOXYGENASE, PUTATIVE (JCVI)-RELATED"/>
    <property type="match status" value="1"/>
</dbReference>
<dbReference type="Gene3D" id="3.40.30.120">
    <property type="match status" value="1"/>
</dbReference>
<protein>
    <submittedName>
        <fullName evidence="5">FAD-binding protein</fullName>
    </submittedName>
</protein>
<dbReference type="Pfam" id="PF01494">
    <property type="entry name" value="FAD_binding_3"/>
    <property type="match status" value="1"/>
</dbReference>
<dbReference type="InterPro" id="IPR050641">
    <property type="entry name" value="RIFMO-like"/>
</dbReference>
<dbReference type="OrthoDB" id="8670884at2"/>
<name>A0A5C4VMS6_9ACTN</name>
<keyword evidence="3" id="KW-0274">FAD</keyword>
<dbReference type="SUPFAM" id="SSF51905">
    <property type="entry name" value="FAD/NAD(P)-binding domain"/>
    <property type="match status" value="1"/>
</dbReference>
<reference evidence="5 6" key="1">
    <citation type="submission" date="2019-10" db="EMBL/GenBank/DDBJ databases">
        <title>Nonomuraea sp. nov., isolated from Phyllanthus amarus.</title>
        <authorList>
            <person name="Klykleung N."/>
            <person name="Tanasupawat S."/>
        </authorList>
    </citation>
    <scope>NUCLEOTIDE SEQUENCE [LARGE SCALE GENOMIC DNA]</scope>
    <source>
        <strain evidence="5 6">PA1-10</strain>
    </source>
</reference>
<evidence type="ECO:0000313" key="6">
    <source>
        <dbReference type="Proteomes" id="UP000312512"/>
    </source>
</evidence>
<dbReference type="Proteomes" id="UP000312512">
    <property type="component" value="Unassembled WGS sequence"/>
</dbReference>
<evidence type="ECO:0000313" key="5">
    <source>
        <dbReference type="EMBL" id="KAB8189521.1"/>
    </source>
</evidence>
<gene>
    <name evidence="5" type="ORF">FH608_038625</name>
</gene>
<evidence type="ECO:0000256" key="1">
    <source>
        <dbReference type="ARBA" id="ARBA00001974"/>
    </source>
</evidence>
<comment type="caution">
    <text evidence="5">The sequence shown here is derived from an EMBL/GenBank/DDBJ whole genome shotgun (WGS) entry which is preliminary data.</text>
</comment>
<dbReference type="AlphaFoldDB" id="A0A5C4VMS6"/>
<dbReference type="InterPro" id="IPR002938">
    <property type="entry name" value="FAD-bd"/>
</dbReference>
<accession>A0A5C4VMS6</accession>
<keyword evidence="6" id="KW-1185">Reference proteome</keyword>
<dbReference type="InterPro" id="IPR036188">
    <property type="entry name" value="FAD/NAD-bd_sf"/>
</dbReference>
<dbReference type="PANTHER" id="PTHR43004">
    <property type="entry name" value="TRK SYSTEM POTASSIUM UPTAKE PROTEIN"/>
    <property type="match status" value="1"/>
</dbReference>
<dbReference type="GO" id="GO:0016709">
    <property type="term" value="F:oxidoreductase activity, acting on paired donors, with incorporation or reduction of molecular oxygen, NAD(P)H as one donor, and incorporation of one atom of oxygen"/>
    <property type="evidence" value="ECO:0007669"/>
    <property type="project" value="UniProtKB-ARBA"/>
</dbReference>
<dbReference type="Gene3D" id="3.30.9.10">
    <property type="entry name" value="D-Amino Acid Oxidase, subunit A, domain 2"/>
    <property type="match status" value="1"/>
</dbReference>
<feature type="domain" description="FAD-binding" evidence="4">
    <location>
        <begin position="5"/>
        <end position="360"/>
    </location>
</feature>
<proteinExistence type="predicted"/>
<dbReference type="EMBL" id="VDLX02000019">
    <property type="protein sequence ID" value="KAB8189521.1"/>
    <property type="molecule type" value="Genomic_DNA"/>
</dbReference>
<sequence length="542" mass="59225">MTVMDTPVLIVGGSLVGLSTALFLTHQGVRCTVVERQPHRSVQFRFGGIHARTMELYRSVGIEDDIRAAGTDNEQSGGVARVRNLADPEPQWMTLPWDGDAPLLSPTSFCMCPQDRLEPVLARHARRRGAEICFDTELRSFLQDDEGVTAVLVDRADGTERTIRTQYLVAADGVHGEIRTELGIDRHGLGVLEHWMSIIFRSDLASQLAGRDFRTVFLAEPNGSLVPRADGVWQLAVTYRPAGGQRAQDFAVGHFTEQRCLELIRTATARPDLEATIVDVMPWQAASYTAERFRHGRVFLVGDAAHVMPPTGAFGGNTGIHDAHNLAWKLAAVLSGAAGPELLDTYQAERKPVVERITTEALLRLGSWFRTDRPGMPSGTPVNEHTVMFGYQYRPGAGTFVDPRSRPAPVGTRAPHVPLDRDGKQVSTLDLLGSGFTLFAGPAGRPWCQAAHRVATAAGIRFDCHRLSEGDSECATAFGITPDGAVLIRPDGFIAWRSTSTPDDTEATLHEVLSRLLRRAPQGDFLTVGELPAICHERGHDQ</sequence>
<evidence type="ECO:0000259" key="4">
    <source>
        <dbReference type="Pfam" id="PF01494"/>
    </source>
</evidence>
<dbReference type="RefSeq" id="WP_139635366.1">
    <property type="nucleotide sequence ID" value="NZ_VDLX02000019.1"/>
</dbReference>
<evidence type="ECO:0000256" key="3">
    <source>
        <dbReference type="ARBA" id="ARBA00022827"/>
    </source>
</evidence>